<keyword evidence="5 11" id="KW-0444">Lipid biosynthesis</keyword>
<dbReference type="InterPro" id="IPR014292">
    <property type="entry name" value="Acyl_transf_WS/DGAT"/>
</dbReference>
<comment type="caution">
    <text evidence="14">The sequence shown here is derived from an EMBL/GenBank/DDBJ whole genome shotgun (WGS) entry which is preliminary data.</text>
</comment>
<dbReference type="OrthoDB" id="9810950at2"/>
<comment type="pathway">
    <text evidence="2">Lipid metabolism.</text>
</comment>
<dbReference type="InterPro" id="IPR004255">
    <property type="entry name" value="O-acyltransferase_WSD1_N"/>
</dbReference>
<comment type="similarity">
    <text evidence="3 11">Belongs to the long-chain O-acyltransferase family.</text>
</comment>
<evidence type="ECO:0000256" key="7">
    <source>
        <dbReference type="ARBA" id="ARBA00022798"/>
    </source>
</evidence>
<keyword evidence="8 11" id="KW-0443">Lipid metabolism</keyword>
<comment type="catalytic activity">
    <reaction evidence="10 11">
        <text>an acyl-CoA + a 1,2-diacyl-sn-glycerol = a triacyl-sn-glycerol + CoA</text>
        <dbReference type="Rhea" id="RHEA:10868"/>
        <dbReference type="ChEBI" id="CHEBI:17815"/>
        <dbReference type="ChEBI" id="CHEBI:57287"/>
        <dbReference type="ChEBI" id="CHEBI:58342"/>
        <dbReference type="ChEBI" id="CHEBI:64615"/>
        <dbReference type="EC" id="2.3.1.20"/>
    </reaction>
</comment>
<evidence type="ECO:0000256" key="2">
    <source>
        <dbReference type="ARBA" id="ARBA00005189"/>
    </source>
</evidence>
<keyword evidence="6 11" id="KW-0808">Transferase</keyword>
<dbReference type="UniPathway" id="UPA00282"/>
<evidence type="ECO:0000256" key="5">
    <source>
        <dbReference type="ARBA" id="ARBA00022516"/>
    </source>
</evidence>
<evidence type="ECO:0000259" key="12">
    <source>
        <dbReference type="Pfam" id="PF03007"/>
    </source>
</evidence>
<name>A0A7K0BN64_9ACTN</name>
<dbReference type="InterPro" id="IPR045034">
    <property type="entry name" value="O-acyltransferase_WSD1-like"/>
</dbReference>
<dbReference type="PANTHER" id="PTHR31650:SF1">
    <property type="entry name" value="WAX ESTER SYNTHASE_DIACYLGLYCEROL ACYLTRANSFERASE 4-RELATED"/>
    <property type="match status" value="1"/>
</dbReference>
<dbReference type="InterPro" id="IPR009721">
    <property type="entry name" value="O-acyltransferase_WSD1_C"/>
</dbReference>
<dbReference type="NCBIfam" id="TIGR02946">
    <property type="entry name" value="acyl_WS_DGAT"/>
    <property type="match status" value="1"/>
</dbReference>
<proteinExistence type="inferred from homology"/>
<evidence type="ECO:0000256" key="6">
    <source>
        <dbReference type="ARBA" id="ARBA00022679"/>
    </source>
</evidence>
<keyword evidence="15" id="KW-1185">Reference proteome</keyword>
<evidence type="ECO:0000256" key="3">
    <source>
        <dbReference type="ARBA" id="ARBA00009587"/>
    </source>
</evidence>
<keyword evidence="7 11" id="KW-0319">Glycerol metabolism</keyword>
<dbReference type="Proteomes" id="UP000487268">
    <property type="component" value="Unassembled WGS sequence"/>
</dbReference>
<dbReference type="EC" id="2.3.1.20" evidence="4 11"/>
<dbReference type="Pfam" id="PF06974">
    <property type="entry name" value="WS_DGAT_C"/>
    <property type="match status" value="1"/>
</dbReference>
<evidence type="ECO:0000313" key="15">
    <source>
        <dbReference type="Proteomes" id="UP000487268"/>
    </source>
</evidence>
<comment type="pathway">
    <text evidence="1 11">Glycerolipid metabolism; triacylglycerol biosynthesis.</text>
</comment>
<protein>
    <recommendedName>
        <fullName evidence="4 11">Diacylglycerol O-acyltransferase</fullName>
        <ecNumber evidence="4 11">2.3.1.20</ecNumber>
    </recommendedName>
</protein>
<evidence type="ECO:0000256" key="8">
    <source>
        <dbReference type="ARBA" id="ARBA00023098"/>
    </source>
</evidence>
<evidence type="ECO:0000256" key="4">
    <source>
        <dbReference type="ARBA" id="ARBA00013244"/>
    </source>
</evidence>
<evidence type="ECO:0000256" key="1">
    <source>
        <dbReference type="ARBA" id="ARBA00004771"/>
    </source>
</evidence>
<sequence length="459" mass="49353">MERMSGLDAGFFFAESENTPLHIASVTVFEGPAPSYGEVIRAVLAKLPGVPRYRQRVRTVPLHLGNPVWVDDPHFNILYHVRHTAVPAPGSPEQLRNLAGRVLSQRLDTAKPLWEIWLVEGLENGCWAAITKVHHSVVDGVGGVDLLTTLFDISPEYELPEHVELPAPEPSPSDLELLAGTARDRVAGPLRQAAGMPRRALGLASVRTLRGIGVDAPRTIGRLARPTTGSLNGPLGPHRRWTWTHADLDEIRGIRKSLGGTVNDVVLAAVAHGFRTVLEGRGELAEDTLVRTLVPVSVRAEAEKGELANKVSGVLVNLPVGEPDPRRRLFEVRRQMDEVKRSGEAVGGEALAALAGFAPTLMALGSRYALSSSQPLLQTVVTNVPGPDFPLYVLGRKLVGLYPFVPLALGMRAGVAIFSYQGRLSFGITGDFDGMPDLDVLTEGIRAGFDELTAVAATG</sequence>
<dbReference type="GO" id="GO:0005886">
    <property type="term" value="C:plasma membrane"/>
    <property type="evidence" value="ECO:0007669"/>
    <property type="project" value="TreeGrafter"/>
</dbReference>
<reference evidence="14 15" key="1">
    <citation type="submission" date="2019-10" db="EMBL/GenBank/DDBJ databases">
        <title>Actinomadura rubteroloni sp. nov. and Actinomadura macrotermitis sp. nov., isolated from the gut of fungus growing-termite Macrotermes natalensis.</title>
        <authorList>
            <person name="Benndorf R."/>
            <person name="Martin K."/>
            <person name="Kuefner M."/>
            <person name="De Beer W."/>
            <person name="Kaster A.-K."/>
            <person name="Vollmers J."/>
            <person name="Poulsen M."/>
            <person name="Beemelmanns C."/>
        </authorList>
    </citation>
    <scope>NUCLEOTIDE SEQUENCE [LARGE SCALE GENOMIC DNA]</scope>
    <source>
        <strain evidence="14 15">RB68</strain>
    </source>
</reference>
<dbReference type="GO" id="GO:0004144">
    <property type="term" value="F:diacylglycerol O-acyltransferase activity"/>
    <property type="evidence" value="ECO:0007669"/>
    <property type="project" value="UniProtKB-EC"/>
</dbReference>
<dbReference type="AlphaFoldDB" id="A0A7K0BN64"/>
<dbReference type="GO" id="GO:0071731">
    <property type="term" value="P:response to nitric oxide"/>
    <property type="evidence" value="ECO:0007669"/>
    <property type="project" value="TreeGrafter"/>
</dbReference>
<dbReference type="PANTHER" id="PTHR31650">
    <property type="entry name" value="O-ACYLTRANSFERASE (WSD1-LIKE) FAMILY PROTEIN"/>
    <property type="match status" value="1"/>
</dbReference>
<organism evidence="14 15">
    <name type="scientific">Actinomadura macrotermitis</name>
    <dbReference type="NCBI Taxonomy" id="2585200"/>
    <lineage>
        <taxon>Bacteria</taxon>
        <taxon>Bacillati</taxon>
        <taxon>Actinomycetota</taxon>
        <taxon>Actinomycetes</taxon>
        <taxon>Streptosporangiales</taxon>
        <taxon>Thermomonosporaceae</taxon>
        <taxon>Actinomadura</taxon>
    </lineage>
</organism>
<evidence type="ECO:0000313" key="14">
    <source>
        <dbReference type="EMBL" id="MQY02611.1"/>
    </source>
</evidence>
<accession>A0A7K0BN64</accession>
<dbReference type="GO" id="GO:0006071">
    <property type="term" value="P:glycerol metabolic process"/>
    <property type="evidence" value="ECO:0007669"/>
    <property type="project" value="UniProtKB-KW"/>
</dbReference>
<dbReference type="Pfam" id="PF03007">
    <property type="entry name" value="WS_DGAT_cat"/>
    <property type="match status" value="1"/>
</dbReference>
<dbReference type="GO" id="GO:0019432">
    <property type="term" value="P:triglyceride biosynthetic process"/>
    <property type="evidence" value="ECO:0007669"/>
    <property type="project" value="UniProtKB-UniPathway"/>
</dbReference>
<feature type="domain" description="O-acyltransferase WSD1-like N-terminal" evidence="12">
    <location>
        <begin position="4"/>
        <end position="266"/>
    </location>
</feature>
<evidence type="ECO:0000256" key="11">
    <source>
        <dbReference type="RuleBase" id="RU361241"/>
    </source>
</evidence>
<keyword evidence="9 11" id="KW-0012">Acyltransferase</keyword>
<evidence type="ECO:0000256" key="10">
    <source>
        <dbReference type="ARBA" id="ARBA00048109"/>
    </source>
</evidence>
<evidence type="ECO:0000256" key="9">
    <source>
        <dbReference type="ARBA" id="ARBA00023315"/>
    </source>
</evidence>
<gene>
    <name evidence="14" type="primary">tgs1_1</name>
    <name evidence="14" type="ORF">ACRB68_06430</name>
</gene>
<dbReference type="GO" id="GO:0051701">
    <property type="term" value="P:biological process involved in interaction with host"/>
    <property type="evidence" value="ECO:0007669"/>
    <property type="project" value="TreeGrafter"/>
</dbReference>
<feature type="domain" description="O-acyltransferase WSD1 C-terminal" evidence="13">
    <location>
        <begin position="309"/>
        <end position="452"/>
    </location>
</feature>
<dbReference type="SUPFAM" id="SSF52777">
    <property type="entry name" value="CoA-dependent acyltransferases"/>
    <property type="match status" value="1"/>
</dbReference>
<evidence type="ECO:0000259" key="13">
    <source>
        <dbReference type="Pfam" id="PF06974"/>
    </source>
</evidence>
<dbReference type="GO" id="GO:0001666">
    <property type="term" value="P:response to hypoxia"/>
    <property type="evidence" value="ECO:0007669"/>
    <property type="project" value="TreeGrafter"/>
</dbReference>
<dbReference type="EMBL" id="WEGH01000001">
    <property type="protein sequence ID" value="MQY02611.1"/>
    <property type="molecule type" value="Genomic_DNA"/>
</dbReference>